<dbReference type="PANTHER" id="PTHR39328">
    <property type="entry name" value="BLL2871 PROTEIN"/>
    <property type="match status" value="1"/>
</dbReference>
<dbReference type="Pfam" id="PF06267">
    <property type="entry name" value="DUF1028"/>
    <property type="match status" value="1"/>
</dbReference>
<dbReference type="InterPro" id="IPR010430">
    <property type="entry name" value="DUF1028"/>
</dbReference>
<evidence type="ECO:0000313" key="1">
    <source>
        <dbReference type="EMBL" id="ODR95030.1"/>
    </source>
</evidence>
<dbReference type="Proteomes" id="UP000094172">
    <property type="component" value="Unassembled WGS sequence"/>
</dbReference>
<evidence type="ECO:0008006" key="3">
    <source>
        <dbReference type="Google" id="ProtNLM"/>
    </source>
</evidence>
<organism evidence="1 2">
    <name type="scientific">Methyloceanibacter stevinii</name>
    <dbReference type="NCBI Taxonomy" id="1774970"/>
    <lineage>
        <taxon>Bacteria</taxon>
        <taxon>Pseudomonadati</taxon>
        <taxon>Pseudomonadota</taxon>
        <taxon>Alphaproteobacteria</taxon>
        <taxon>Hyphomicrobiales</taxon>
        <taxon>Hyphomicrobiaceae</taxon>
        <taxon>Methyloceanibacter</taxon>
    </lineage>
</organism>
<reference evidence="1 2" key="1">
    <citation type="journal article" date="2016" name="Environ. Microbiol.">
        <title>New Methyloceanibacter diversity from North Sea sediments includes methanotroph containing solely the soluble methane monooxygenase.</title>
        <authorList>
            <person name="Vekeman B."/>
            <person name="Kerckhof F.M."/>
            <person name="Cremers G."/>
            <person name="de Vos P."/>
            <person name="Vandamme P."/>
            <person name="Boon N."/>
            <person name="Op den Camp H.J."/>
            <person name="Heylen K."/>
        </authorList>
    </citation>
    <scope>NUCLEOTIDE SEQUENCE [LARGE SCALE GENOMIC DNA]</scope>
    <source>
        <strain evidence="1 2">R-67176</strain>
    </source>
</reference>
<proteinExistence type="predicted"/>
<name>A0A1E3VNC0_9HYPH</name>
<gene>
    <name evidence="1" type="ORF">AUC70_04600</name>
</gene>
<keyword evidence="2" id="KW-1185">Reference proteome</keyword>
<dbReference type="PANTHER" id="PTHR39328:SF1">
    <property type="entry name" value="BLL2871 PROTEIN"/>
    <property type="match status" value="1"/>
</dbReference>
<evidence type="ECO:0000313" key="2">
    <source>
        <dbReference type="Proteomes" id="UP000094172"/>
    </source>
</evidence>
<comment type="caution">
    <text evidence="1">The sequence shown here is derived from an EMBL/GenBank/DDBJ whole genome shotgun (WGS) entry which is preliminary data.</text>
</comment>
<dbReference type="InterPro" id="IPR029055">
    <property type="entry name" value="Ntn_hydrolases_N"/>
</dbReference>
<dbReference type="EMBL" id="LPWE01000011">
    <property type="protein sequence ID" value="ODR95030.1"/>
    <property type="molecule type" value="Genomic_DNA"/>
</dbReference>
<sequence>MGVATQSQAFAVGHSVPWTMPGFGVIATQSMGEPAYGDLGLDALRAGLTSSEALTAISSIDAHPERRQVAMIDGEGRMAAYTGSACIAEAGHAFGDTCIAVANMMRTDGVWDAMVEAFESGSGTLATRLMAALHAAEKAGGDFRGQRSAAIKVVRATRSGRPWRDSVVDLRVDDHETPVDRLGTLVERSARYNRMVSAFERALDGQASQALADVIDMPVAKTKSDADLQMWRAAILTLAGREEEASSALATLNEYAPEFVDVFRHLETTGLVDEPAAWKRVLPGK</sequence>
<dbReference type="SUPFAM" id="SSF56235">
    <property type="entry name" value="N-terminal nucleophile aminohydrolases (Ntn hydrolases)"/>
    <property type="match status" value="1"/>
</dbReference>
<protein>
    <recommendedName>
        <fullName evidence="3">DUF1028 domain-containing protein</fullName>
    </recommendedName>
</protein>
<dbReference type="Gene3D" id="3.60.20.10">
    <property type="entry name" value="Glutamine Phosphoribosylpyrophosphate, subunit 1, domain 1"/>
    <property type="match status" value="1"/>
</dbReference>
<dbReference type="AlphaFoldDB" id="A0A1E3VNC0"/>
<accession>A0A1E3VNC0</accession>